<dbReference type="EMBL" id="PVWQ01000001">
    <property type="protein sequence ID" value="RDW92989.1"/>
    <property type="molecule type" value="Genomic_DNA"/>
</dbReference>
<comment type="caution">
    <text evidence="1">The sequence shown here is derived from an EMBL/GenBank/DDBJ whole genome shotgun (WGS) entry which is preliminary data.</text>
</comment>
<dbReference type="GeneID" id="38110681"/>
<dbReference type="AlphaFoldDB" id="A0A3D8T389"/>
<protein>
    <submittedName>
        <fullName evidence="1">Uncharacterized protein</fullName>
    </submittedName>
</protein>
<proteinExistence type="predicted"/>
<evidence type="ECO:0000313" key="1">
    <source>
        <dbReference type="EMBL" id="RDW92989.1"/>
    </source>
</evidence>
<sequence>MQIGQTRMRSSSVAEVDTKISPIQEQANWIALENTKTKDMISLGSTNPEHKDYFEIITNTPLPSPFPPASLYRDTVQLIRDREIALATGRADTDEKKRKDKVSGLNSVWFCGRVFYILGIKVEPVKTMMTGDAYDLQLLVGYYHSFYPRTNDEGVELPLEDGKFQ</sequence>
<accession>A0A3D8T389</accession>
<gene>
    <name evidence="1" type="ORF">DSM5745_00311</name>
</gene>
<dbReference type="Proteomes" id="UP000256690">
    <property type="component" value="Unassembled WGS sequence"/>
</dbReference>
<dbReference type="RefSeq" id="XP_026608172.1">
    <property type="nucleotide sequence ID" value="XM_026742327.1"/>
</dbReference>
<reference evidence="1 2" key="1">
    <citation type="journal article" date="2018" name="IMA Fungus">
        <title>IMA Genome-F 9: Draft genome sequence of Annulohypoxylon stygium, Aspergillus mulundensis, Berkeleyomyces basicola (syn. Thielaviopsis basicola), Ceratocystis smalleyi, two Cercospora beticola strains, Coleophoma cylindrospora, Fusarium fracticaudum, Phialophora cf. hyalina, and Morchella septimelata.</title>
        <authorList>
            <person name="Wingfield B.D."/>
            <person name="Bills G.F."/>
            <person name="Dong Y."/>
            <person name="Huang W."/>
            <person name="Nel W.J."/>
            <person name="Swalarsk-Parry B.S."/>
            <person name="Vaghefi N."/>
            <person name="Wilken P.M."/>
            <person name="An Z."/>
            <person name="de Beer Z.W."/>
            <person name="De Vos L."/>
            <person name="Chen L."/>
            <person name="Duong T.A."/>
            <person name="Gao Y."/>
            <person name="Hammerbacher A."/>
            <person name="Kikkert J.R."/>
            <person name="Li Y."/>
            <person name="Li H."/>
            <person name="Li K."/>
            <person name="Li Q."/>
            <person name="Liu X."/>
            <person name="Ma X."/>
            <person name="Naidoo K."/>
            <person name="Pethybridge S.J."/>
            <person name="Sun J."/>
            <person name="Steenkamp E.T."/>
            <person name="van der Nest M.A."/>
            <person name="van Wyk S."/>
            <person name="Wingfield M.J."/>
            <person name="Xiong C."/>
            <person name="Yue Q."/>
            <person name="Zhang X."/>
        </authorList>
    </citation>
    <scope>NUCLEOTIDE SEQUENCE [LARGE SCALE GENOMIC DNA]</scope>
    <source>
        <strain evidence="1 2">DSM 5745</strain>
    </source>
</reference>
<name>A0A3D8T389_9EURO</name>
<keyword evidence="2" id="KW-1185">Reference proteome</keyword>
<organism evidence="1 2">
    <name type="scientific">Aspergillus mulundensis</name>
    <dbReference type="NCBI Taxonomy" id="1810919"/>
    <lineage>
        <taxon>Eukaryota</taxon>
        <taxon>Fungi</taxon>
        <taxon>Dikarya</taxon>
        <taxon>Ascomycota</taxon>
        <taxon>Pezizomycotina</taxon>
        <taxon>Eurotiomycetes</taxon>
        <taxon>Eurotiomycetidae</taxon>
        <taxon>Eurotiales</taxon>
        <taxon>Aspergillaceae</taxon>
        <taxon>Aspergillus</taxon>
        <taxon>Aspergillus subgen. Nidulantes</taxon>
    </lineage>
</organism>
<evidence type="ECO:0000313" key="2">
    <source>
        <dbReference type="Proteomes" id="UP000256690"/>
    </source>
</evidence>